<dbReference type="InterPro" id="IPR026841">
    <property type="entry name" value="Aur1/Ipt1"/>
</dbReference>
<dbReference type="Pfam" id="PF14378">
    <property type="entry name" value="PAP2_3"/>
    <property type="match status" value="1"/>
</dbReference>
<dbReference type="GO" id="GO:0016020">
    <property type="term" value="C:membrane"/>
    <property type="evidence" value="ECO:0007669"/>
    <property type="project" value="UniProtKB-SubCell"/>
</dbReference>
<dbReference type="RefSeq" id="WP_006068015.1">
    <property type="nucleotide sequence ID" value="NZ_CP031305.1"/>
</dbReference>
<dbReference type="PANTHER" id="PTHR31310">
    <property type="match status" value="1"/>
</dbReference>
<dbReference type="InterPro" id="IPR052185">
    <property type="entry name" value="IPC_Synthase-Related"/>
</dbReference>
<feature type="transmembrane region" description="Helical" evidence="5">
    <location>
        <begin position="135"/>
        <end position="154"/>
    </location>
</feature>
<reference evidence="7 9" key="1">
    <citation type="journal article" date="2019" name="Nat. Commun.">
        <title>A new type of DNA phosphorothioation-based antiviral system in archaea.</title>
        <authorList>
            <person name="Xiong L."/>
            <person name="Liu S."/>
            <person name="Chen S."/>
            <person name="Xiao Y."/>
            <person name="Zhu B."/>
            <person name="Gao Y."/>
            <person name="Zhang Y."/>
            <person name="Chen B."/>
            <person name="Luo J."/>
            <person name="Deng Z."/>
            <person name="Chen X."/>
            <person name="Wang L."/>
            <person name="Chen S."/>
        </authorList>
    </citation>
    <scope>NUCLEOTIDE SEQUENCE [LARGE SCALE GENOMIC DNA]</scope>
    <source>
        <strain evidence="7 9">JCM 10635</strain>
        <plasmid evidence="8 9">unnamed1</plasmid>
    </source>
</reference>
<dbReference type="InterPro" id="IPR036938">
    <property type="entry name" value="PAP2/HPO_sf"/>
</dbReference>
<name>A0A4D6HJ57_9EURY</name>
<comment type="subcellular location">
    <subcellularLocation>
        <location evidence="1">Membrane</location>
        <topology evidence="1">Multi-pass membrane protein</topology>
    </subcellularLocation>
</comment>
<dbReference type="Proteomes" id="UP000296822">
    <property type="component" value="Plasmid unnamed1"/>
</dbReference>
<feature type="transmembrane region" description="Helical" evidence="5">
    <location>
        <begin position="100"/>
        <end position="123"/>
    </location>
</feature>
<dbReference type="EMBL" id="CP031306">
    <property type="protein sequence ID" value="QCC55998.1"/>
    <property type="molecule type" value="Genomic_DNA"/>
</dbReference>
<protein>
    <submittedName>
        <fullName evidence="7">Inositol phosphorylceramide synthase</fullName>
    </submittedName>
</protein>
<evidence type="ECO:0000259" key="6">
    <source>
        <dbReference type="SMART" id="SM00014"/>
    </source>
</evidence>
<keyword evidence="3 5" id="KW-1133">Transmembrane helix</keyword>
<evidence type="ECO:0000256" key="4">
    <source>
        <dbReference type="ARBA" id="ARBA00023136"/>
    </source>
</evidence>
<dbReference type="KEGG" id="nbg:DV706_15555"/>
<keyword evidence="2 5" id="KW-0812">Transmembrane</keyword>
<organism evidence="7 9">
    <name type="scientific">Natronorubrum bangense</name>
    <dbReference type="NCBI Taxonomy" id="61858"/>
    <lineage>
        <taxon>Archaea</taxon>
        <taxon>Methanobacteriati</taxon>
        <taxon>Methanobacteriota</taxon>
        <taxon>Stenosarchaea group</taxon>
        <taxon>Halobacteria</taxon>
        <taxon>Halobacteriales</taxon>
        <taxon>Natrialbaceae</taxon>
        <taxon>Natronorubrum</taxon>
    </lineage>
</organism>
<evidence type="ECO:0000256" key="1">
    <source>
        <dbReference type="ARBA" id="ARBA00004141"/>
    </source>
</evidence>
<accession>A0A4D6HJ57</accession>
<dbReference type="SUPFAM" id="SSF48317">
    <property type="entry name" value="Acid phosphatase/Vanadium-dependent haloperoxidase"/>
    <property type="match status" value="1"/>
</dbReference>
<feature type="transmembrane region" description="Helical" evidence="5">
    <location>
        <begin position="245"/>
        <end position="263"/>
    </location>
</feature>
<dbReference type="CDD" id="cd03386">
    <property type="entry name" value="PAP2_Aur1_like"/>
    <property type="match status" value="1"/>
</dbReference>
<evidence type="ECO:0000256" key="3">
    <source>
        <dbReference type="ARBA" id="ARBA00022989"/>
    </source>
</evidence>
<sequence>MLVEVLTRVVLVVGFLLPISVGLFIGRKRLATTRTEWRSRIRVAAPAILALSVVLLVSRLIRWGGVDSDIGFHMTETIRQLEGEFVLIFLGVSSPELTSYLTFIYIYGYTFLLVFPVVAYFALSDTTMFRRLLTAYAFNYAIGLVLYILVIAYGPRNVFVEQLLTGSGSSPMIYEHSVEYKYLTREVNRNTNVFPSLHTSLSATVGIFAYLTRSSYPKWFPVAGVISISVIISTMYLGLHWGIDVLAGLALATLCVALSYRLVGRWSLSGLYERVAESKWF</sequence>
<keyword evidence="8" id="KW-0614">Plasmid</keyword>
<dbReference type="Proteomes" id="UP000296822">
    <property type="component" value="Chromosome"/>
</dbReference>
<dbReference type="EMBL" id="CP031305">
    <property type="protein sequence ID" value="QCC53308.1"/>
    <property type="molecule type" value="Genomic_DNA"/>
</dbReference>
<dbReference type="InterPro" id="IPR000326">
    <property type="entry name" value="PAP2/HPO"/>
</dbReference>
<evidence type="ECO:0000313" key="8">
    <source>
        <dbReference type="EMBL" id="QCC55998.1"/>
    </source>
</evidence>
<dbReference type="AlphaFoldDB" id="A0A4D6HJ57"/>
<evidence type="ECO:0000313" key="7">
    <source>
        <dbReference type="EMBL" id="QCC53308.1"/>
    </source>
</evidence>
<dbReference type="SMART" id="SM00014">
    <property type="entry name" value="acidPPc"/>
    <property type="match status" value="1"/>
</dbReference>
<keyword evidence="4 5" id="KW-0472">Membrane</keyword>
<feature type="domain" description="Phosphatidic acid phosphatase type 2/haloperoxidase" evidence="6">
    <location>
        <begin position="141"/>
        <end position="260"/>
    </location>
</feature>
<feature type="transmembrane region" description="Helical" evidence="5">
    <location>
        <begin position="6"/>
        <end position="26"/>
    </location>
</feature>
<dbReference type="KEGG" id="nbg:DV706_01715"/>
<feature type="transmembrane region" description="Helical" evidence="5">
    <location>
        <begin position="47"/>
        <end position="65"/>
    </location>
</feature>
<dbReference type="PANTHER" id="PTHR31310:SF7">
    <property type="entry name" value="PA-PHOSPHATASE RELATED-FAMILY PROTEIN DDB_G0268928"/>
    <property type="match status" value="1"/>
</dbReference>
<gene>
    <name evidence="7" type="ORF">DV706_01715</name>
    <name evidence="8" type="ORF">DV706_15555</name>
</gene>
<geneLocation type="plasmid" evidence="8">
    <name>unnamed1</name>
</geneLocation>
<proteinExistence type="predicted"/>
<evidence type="ECO:0000256" key="5">
    <source>
        <dbReference type="SAM" id="Phobius"/>
    </source>
</evidence>
<dbReference type="GeneID" id="39852685"/>
<evidence type="ECO:0000313" key="9">
    <source>
        <dbReference type="Proteomes" id="UP000296822"/>
    </source>
</evidence>
<evidence type="ECO:0000256" key="2">
    <source>
        <dbReference type="ARBA" id="ARBA00022692"/>
    </source>
</evidence>
<feature type="transmembrane region" description="Helical" evidence="5">
    <location>
        <begin position="193"/>
        <end position="212"/>
    </location>
</feature>
<feature type="transmembrane region" description="Helical" evidence="5">
    <location>
        <begin position="219"/>
        <end position="239"/>
    </location>
</feature>
<dbReference type="Gene3D" id="1.20.144.10">
    <property type="entry name" value="Phosphatidic acid phosphatase type 2/haloperoxidase"/>
    <property type="match status" value="1"/>
</dbReference>